<sequence length="816" mass="91098">MIKNYLNITLRNFRQRKFFTGINISGLAIGLASSLLIAWYVLDELSYDRFHQDAERTFRVTTYGGEYYQLATTPPPLYDAIKNDIPEVEAVARAFNWNHSTMRLPAEEDQAQEKVFRETEIFIVDPEFLEVLDFNLIAGEAETALTAPSALVITKATAERYFGEGAVERGEVLGKEILFGGSRDARTVSGVVDPPEATHFPFDMLVAPTGYQEITESDNWAWNMMYTYFKVRPGVADDSEQRAALAGKLDQIAEKYARPFMETSEAAPEENALYTFQLQAVTDIHLHSNLQRELQANGNIETVYTLIIIAVLIVLLACINFMNLSTAQAIRRAKEVGVRKVLGSPRQHLIFQFLSESLIVSLLAMLLALGMVEALRIPFNNLVGKQLSFDWFNHPELLLSIGGGIILVGLIAGAYPAFYLSAFRPAAVLKGKIKSSLGTGRLRNGLIVFQFVVSIGLIITTALVIQQLRFIQTKDIGYDRENVLVIKNDKEIQDRWDEFKDALQQQSQIKEVSFATGVPTQPLRVIRDIQVENSGLGDGMPWMLIDQDYISTLGLEVVAGRGFREELASDQTNGAMLNEAAVKVLALEDPVGKTIIKNQGENDEERLQIIGVIKDFNTESFDREVRPIVFRYFTPSFLSDYIAVRFTAGDVAEGVEQVEDMWARFEPENPLVYSFLDQDFDQLFRAEQRLGNVLKVFTALAILVACLGLLGLVAFVTSQRVKDIGIRKVMGASTTQITNLLSRDFLRLVLIAFVLAAPLAYWLVSQWLENFAYRTEIGVGVFVLAGAAALLVAWLTVSFQSVRAALANPVDSLRDE</sequence>
<dbReference type="PANTHER" id="PTHR30572">
    <property type="entry name" value="MEMBRANE COMPONENT OF TRANSPORTER-RELATED"/>
    <property type="match status" value="1"/>
</dbReference>
<dbReference type="GO" id="GO:0022857">
    <property type="term" value="F:transmembrane transporter activity"/>
    <property type="evidence" value="ECO:0007669"/>
    <property type="project" value="TreeGrafter"/>
</dbReference>
<proteinExistence type="predicted"/>
<evidence type="ECO:0000259" key="8">
    <source>
        <dbReference type="Pfam" id="PF12704"/>
    </source>
</evidence>
<feature type="domain" description="ABC3 transporter permease C-terminal" evidence="7">
    <location>
        <begin position="307"/>
        <end position="421"/>
    </location>
</feature>
<dbReference type="Pfam" id="PF02687">
    <property type="entry name" value="FtsX"/>
    <property type="match status" value="2"/>
</dbReference>
<evidence type="ECO:0000256" key="6">
    <source>
        <dbReference type="SAM" id="Phobius"/>
    </source>
</evidence>
<dbReference type="InterPro" id="IPR050250">
    <property type="entry name" value="Macrolide_Exporter_MacB"/>
</dbReference>
<feature type="domain" description="MacB-like periplasmic core" evidence="8">
    <location>
        <begin position="452"/>
        <end position="656"/>
    </location>
</feature>
<dbReference type="AlphaFoldDB" id="A0AA49GNU6"/>
<feature type="transmembrane region" description="Helical" evidence="6">
    <location>
        <begin position="349"/>
        <end position="372"/>
    </location>
</feature>
<evidence type="ECO:0000256" key="2">
    <source>
        <dbReference type="ARBA" id="ARBA00022475"/>
    </source>
</evidence>
<keyword evidence="5 6" id="KW-0472">Membrane</keyword>
<evidence type="ECO:0000259" key="7">
    <source>
        <dbReference type="Pfam" id="PF02687"/>
    </source>
</evidence>
<evidence type="ECO:0000313" key="9">
    <source>
        <dbReference type="EMBL" id="WKN37787.1"/>
    </source>
</evidence>
<keyword evidence="2" id="KW-1003">Cell membrane</keyword>
<feature type="domain" description="ABC3 transporter permease C-terminal" evidence="7">
    <location>
        <begin position="696"/>
        <end position="805"/>
    </location>
</feature>
<dbReference type="InterPro" id="IPR003838">
    <property type="entry name" value="ABC3_permease_C"/>
</dbReference>
<evidence type="ECO:0000256" key="5">
    <source>
        <dbReference type="ARBA" id="ARBA00023136"/>
    </source>
</evidence>
<name>A0AA49GNU6_9BACT</name>
<dbReference type="PANTHER" id="PTHR30572:SF18">
    <property type="entry name" value="ABC-TYPE MACROLIDE FAMILY EXPORT SYSTEM PERMEASE COMPONENT 2"/>
    <property type="match status" value="1"/>
</dbReference>
<dbReference type="Pfam" id="PF12704">
    <property type="entry name" value="MacB_PCD"/>
    <property type="match status" value="2"/>
</dbReference>
<feature type="transmembrane region" description="Helical" evidence="6">
    <location>
        <begin position="21"/>
        <end position="42"/>
    </location>
</feature>
<protein>
    <submittedName>
        <fullName evidence="9">ABC transporter permease</fullName>
    </submittedName>
</protein>
<evidence type="ECO:0000256" key="3">
    <source>
        <dbReference type="ARBA" id="ARBA00022692"/>
    </source>
</evidence>
<keyword evidence="4 6" id="KW-1133">Transmembrane helix</keyword>
<gene>
    <name evidence="9" type="ORF">K4G66_03575</name>
</gene>
<reference evidence="9" key="2">
    <citation type="journal article" date="2024" name="Antonie Van Leeuwenhoek">
        <title>Roseihalotalea indica gen. nov., sp. nov., a halophilic Bacteroidetes from mesopelagic Southwest Indian Ocean with higher carbohydrate metabolic potential.</title>
        <authorList>
            <person name="Chen B."/>
            <person name="Zhang M."/>
            <person name="Lin D."/>
            <person name="Ye J."/>
            <person name="Tang K."/>
        </authorList>
    </citation>
    <scope>NUCLEOTIDE SEQUENCE</scope>
    <source>
        <strain evidence="9">TK19036</strain>
    </source>
</reference>
<feature type="transmembrane region" description="Helical" evidence="6">
    <location>
        <begin position="397"/>
        <end position="423"/>
    </location>
</feature>
<feature type="domain" description="MacB-like periplasmic core" evidence="8">
    <location>
        <begin position="20"/>
        <end position="238"/>
    </location>
</feature>
<dbReference type="InterPro" id="IPR025857">
    <property type="entry name" value="MacB_PCD"/>
</dbReference>
<feature type="transmembrane region" description="Helical" evidence="6">
    <location>
        <begin position="777"/>
        <end position="797"/>
    </location>
</feature>
<keyword evidence="3 6" id="KW-0812">Transmembrane</keyword>
<dbReference type="GO" id="GO:0005886">
    <property type="term" value="C:plasma membrane"/>
    <property type="evidence" value="ECO:0007669"/>
    <property type="project" value="UniProtKB-SubCell"/>
</dbReference>
<dbReference type="EMBL" id="CP120682">
    <property type="protein sequence ID" value="WKN37787.1"/>
    <property type="molecule type" value="Genomic_DNA"/>
</dbReference>
<comment type="subcellular location">
    <subcellularLocation>
        <location evidence="1">Cell membrane</location>
        <topology evidence="1">Multi-pass membrane protein</topology>
    </subcellularLocation>
</comment>
<organism evidence="9">
    <name type="scientific">Roseihalotalea indica</name>
    <dbReference type="NCBI Taxonomy" id="2867963"/>
    <lineage>
        <taxon>Bacteria</taxon>
        <taxon>Pseudomonadati</taxon>
        <taxon>Bacteroidota</taxon>
        <taxon>Cytophagia</taxon>
        <taxon>Cytophagales</taxon>
        <taxon>Catalimonadaceae</taxon>
        <taxon>Roseihalotalea</taxon>
    </lineage>
</organism>
<evidence type="ECO:0000256" key="1">
    <source>
        <dbReference type="ARBA" id="ARBA00004651"/>
    </source>
</evidence>
<feature type="transmembrane region" description="Helical" evidence="6">
    <location>
        <begin position="303"/>
        <end position="324"/>
    </location>
</feature>
<feature type="transmembrane region" description="Helical" evidence="6">
    <location>
        <begin position="696"/>
        <end position="718"/>
    </location>
</feature>
<feature type="transmembrane region" description="Helical" evidence="6">
    <location>
        <begin position="444"/>
        <end position="465"/>
    </location>
</feature>
<evidence type="ECO:0000256" key="4">
    <source>
        <dbReference type="ARBA" id="ARBA00022989"/>
    </source>
</evidence>
<accession>A0AA49GNU6</accession>
<feature type="transmembrane region" description="Helical" evidence="6">
    <location>
        <begin position="745"/>
        <end position="765"/>
    </location>
</feature>
<reference evidence="9" key="1">
    <citation type="journal article" date="2023" name="Comput. Struct. Biotechnol. J.">
        <title>Discovery of a novel marine Bacteroidetes with a rich repertoire of carbohydrate-active enzymes.</title>
        <authorList>
            <person name="Chen B."/>
            <person name="Liu G."/>
            <person name="Chen Q."/>
            <person name="Wang H."/>
            <person name="Liu L."/>
            <person name="Tang K."/>
        </authorList>
    </citation>
    <scope>NUCLEOTIDE SEQUENCE</scope>
    <source>
        <strain evidence="9">TK19036</strain>
    </source>
</reference>